<evidence type="ECO:0000313" key="4">
    <source>
        <dbReference type="Proteomes" id="UP000011115"/>
    </source>
</evidence>
<keyword evidence="4" id="KW-1185">Reference proteome</keyword>
<reference evidence="3" key="2">
    <citation type="submission" date="2015-06" db="UniProtKB">
        <authorList>
            <consortium name="EnsemblPlants"/>
        </authorList>
    </citation>
    <scope>IDENTIFICATION</scope>
    <source>
        <strain evidence="3">DM1-3 516 R44</strain>
    </source>
</reference>
<feature type="region of interest" description="Disordered" evidence="1">
    <location>
        <begin position="117"/>
        <end position="138"/>
    </location>
</feature>
<accession>M1DEI9</accession>
<organism evidence="3 4">
    <name type="scientific">Solanum tuberosum</name>
    <name type="common">Potato</name>
    <dbReference type="NCBI Taxonomy" id="4113"/>
    <lineage>
        <taxon>Eukaryota</taxon>
        <taxon>Viridiplantae</taxon>
        <taxon>Streptophyta</taxon>
        <taxon>Embryophyta</taxon>
        <taxon>Tracheophyta</taxon>
        <taxon>Spermatophyta</taxon>
        <taxon>Magnoliopsida</taxon>
        <taxon>eudicotyledons</taxon>
        <taxon>Gunneridae</taxon>
        <taxon>Pentapetalae</taxon>
        <taxon>asterids</taxon>
        <taxon>lamiids</taxon>
        <taxon>Solanales</taxon>
        <taxon>Solanaceae</taxon>
        <taxon>Solanoideae</taxon>
        <taxon>Solaneae</taxon>
        <taxon>Solanum</taxon>
    </lineage>
</organism>
<dbReference type="Proteomes" id="UP000011115">
    <property type="component" value="Unassembled WGS sequence"/>
</dbReference>
<evidence type="ECO:0000256" key="2">
    <source>
        <dbReference type="SAM" id="Phobius"/>
    </source>
</evidence>
<feature type="region of interest" description="Disordered" evidence="1">
    <location>
        <begin position="83"/>
        <end position="103"/>
    </location>
</feature>
<keyword evidence="2" id="KW-0472">Membrane</keyword>
<name>M1DEI9_SOLTU</name>
<evidence type="ECO:0000313" key="3">
    <source>
        <dbReference type="EnsemblPlants" id="PGSC0003DMT400087774"/>
    </source>
</evidence>
<keyword evidence="2" id="KW-0812">Transmembrane</keyword>
<proteinExistence type="predicted"/>
<protein>
    <submittedName>
        <fullName evidence="3">Uncharacterized protein</fullName>
    </submittedName>
</protein>
<feature type="compositionally biased region" description="Low complexity" evidence="1">
    <location>
        <begin position="118"/>
        <end position="138"/>
    </location>
</feature>
<dbReference type="InParanoid" id="M1DEI9"/>
<dbReference type="PaxDb" id="4113-PGSC0003DMT400087774"/>
<reference evidence="4" key="1">
    <citation type="journal article" date="2011" name="Nature">
        <title>Genome sequence and analysis of the tuber crop potato.</title>
        <authorList>
            <consortium name="The Potato Genome Sequencing Consortium"/>
        </authorList>
    </citation>
    <scope>NUCLEOTIDE SEQUENCE [LARGE SCALE GENOMIC DNA]</scope>
    <source>
        <strain evidence="4">cv. DM1-3 516 R44</strain>
    </source>
</reference>
<evidence type="ECO:0000256" key="1">
    <source>
        <dbReference type="SAM" id="MobiDB-lite"/>
    </source>
</evidence>
<keyword evidence="2" id="KW-1133">Transmembrane helix</keyword>
<feature type="compositionally biased region" description="Low complexity" evidence="1">
    <location>
        <begin position="90"/>
        <end position="99"/>
    </location>
</feature>
<dbReference type="EnsemblPlants" id="PGSC0003DMT400087774">
    <property type="protein sequence ID" value="PGSC0003DMT400087774"/>
    <property type="gene ID" value="PGSC0003DMG400037345"/>
</dbReference>
<sequence length="138" mass="14172">MEVKKGLVYAVSLFVGVLVAGVAICVWASVPGVTSDGIAMPDPLRAVVDDSVENIWITGSTTISIRSCRSLNMRSSLPSCVSSACTPMNSSSVSTSDSTCAMPSPYTSPVVAEGMPEVSGASSSSASRISEVKSVTFK</sequence>
<feature type="transmembrane region" description="Helical" evidence="2">
    <location>
        <begin position="7"/>
        <end position="30"/>
    </location>
</feature>
<dbReference type="HOGENOM" id="CLU_1858766_0_0_1"/>
<dbReference type="Gramene" id="PGSC0003DMT400087774">
    <property type="protein sequence ID" value="PGSC0003DMT400087774"/>
    <property type="gene ID" value="PGSC0003DMG400037345"/>
</dbReference>
<dbReference type="AlphaFoldDB" id="M1DEI9"/>